<dbReference type="GO" id="GO:0006508">
    <property type="term" value="P:proteolysis"/>
    <property type="evidence" value="ECO:0007669"/>
    <property type="project" value="UniProtKB-KW"/>
</dbReference>
<evidence type="ECO:0000256" key="3">
    <source>
        <dbReference type="ARBA" id="ARBA00009160"/>
    </source>
</evidence>
<dbReference type="Gene3D" id="3.40.395.10">
    <property type="entry name" value="Adenoviral Proteinase, Chain A"/>
    <property type="match status" value="1"/>
</dbReference>
<dbReference type="PROSITE" id="PS50600">
    <property type="entry name" value="ULP_PROTEASE"/>
    <property type="match status" value="1"/>
</dbReference>
<dbReference type="EMBL" id="UYWX01000353">
    <property type="protein sequence ID" value="VDM18133.1"/>
    <property type="molecule type" value="Genomic_DNA"/>
</dbReference>
<keyword evidence="10" id="KW-0472">Membrane</keyword>
<gene>
    <name evidence="13" type="ORF">TTAC_LOCUS1515</name>
</gene>
<dbReference type="GO" id="GO:0016926">
    <property type="term" value="P:protein desumoylation"/>
    <property type="evidence" value="ECO:0007669"/>
    <property type="project" value="TreeGrafter"/>
</dbReference>
<evidence type="ECO:0000256" key="9">
    <source>
        <dbReference type="ARBA" id="ARBA00022989"/>
    </source>
</evidence>
<keyword evidence="4" id="KW-0597">Phosphoprotein</keyword>
<organism evidence="15">
    <name type="scientific">Hydatigena taeniaeformis</name>
    <name type="common">Feline tapeworm</name>
    <name type="synonym">Taenia taeniaeformis</name>
    <dbReference type="NCBI Taxonomy" id="6205"/>
    <lineage>
        <taxon>Eukaryota</taxon>
        <taxon>Metazoa</taxon>
        <taxon>Spiralia</taxon>
        <taxon>Lophotrochozoa</taxon>
        <taxon>Platyhelminthes</taxon>
        <taxon>Cestoda</taxon>
        <taxon>Eucestoda</taxon>
        <taxon>Cyclophyllidea</taxon>
        <taxon>Taeniidae</taxon>
        <taxon>Hydatigera</taxon>
    </lineage>
</organism>
<dbReference type="PANTHER" id="PTHR46896:SF3">
    <property type="entry name" value="FI06413P-RELATED"/>
    <property type="match status" value="1"/>
</dbReference>
<keyword evidence="14" id="KW-1185">Reference proteome</keyword>
<dbReference type="InterPro" id="IPR003653">
    <property type="entry name" value="Peptidase_C48_C"/>
</dbReference>
<protein>
    <submittedName>
        <fullName evidence="15">ULP_PROTEASE domain-containing protein</fullName>
    </submittedName>
</protein>
<evidence type="ECO:0000256" key="10">
    <source>
        <dbReference type="ARBA" id="ARBA00023136"/>
    </source>
</evidence>
<keyword evidence="6" id="KW-0812">Transmembrane</keyword>
<keyword evidence="9" id="KW-1133">Transmembrane helix</keyword>
<keyword evidence="8" id="KW-0378">Hydrolase</keyword>
<name>A0A0R3WL90_HYDTA</name>
<reference evidence="15" key="1">
    <citation type="submission" date="2017-02" db="UniProtKB">
        <authorList>
            <consortium name="WormBaseParasite"/>
        </authorList>
    </citation>
    <scope>IDENTIFICATION</scope>
</reference>
<evidence type="ECO:0000256" key="2">
    <source>
        <dbReference type="ARBA" id="ARBA00005234"/>
    </source>
</evidence>
<evidence type="ECO:0000256" key="5">
    <source>
        <dbReference type="ARBA" id="ARBA00022670"/>
    </source>
</evidence>
<evidence type="ECO:0000313" key="14">
    <source>
        <dbReference type="Proteomes" id="UP000274429"/>
    </source>
</evidence>
<dbReference type="GO" id="GO:0005634">
    <property type="term" value="C:nucleus"/>
    <property type="evidence" value="ECO:0007669"/>
    <property type="project" value="TreeGrafter"/>
</dbReference>
<evidence type="ECO:0000256" key="1">
    <source>
        <dbReference type="ARBA" id="ARBA00004374"/>
    </source>
</evidence>
<dbReference type="InterPro" id="IPR038765">
    <property type="entry name" value="Papain-like_cys_pep_sf"/>
</dbReference>
<dbReference type="Pfam" id="PF02902">
    <property type="entry name" value="Peptidase_C48"/>
    <property type="match status" value="1"/>
</dbReference>
<evidence type="ECO:0000256" key="4">
    <source>
        <dbReference type="ARBA" id="ARBA00022553"/>
    </source>
</evidence>
<dbReference type="InterPro" id="IPR007014">
    <property type="entry name" value="FUN14"/>
</dbReference>
<dbReference type="InterPro" id="IPR051947">
    <property type="entry name" value="Sentrin-specific_protease"/>
</dbReference>
<sequence length="799" mass="89382">MAVHQAVDEISAATGDALHKIEKKPILQQILIGATSGMVTGYVLTKIGKTVAFCVGVSAIGLQFFVNRNRSADEWKKIEDDAHEILEKVVPTAKQNKAYSKKGGWVASQVGVGAHGRWRFRALLSLAARIRNGGLGVLSPDHPRIGRTRDQRYKCKAPCCSGFSYSLGAPCTLCGRLISVSGSSESSQVVSERHHVEQVGTKRRLIEISVSISDSPCTFPLAVVSLGKTSVFDAKENLCTITSKSISFGANVHGSLPYNELFLGVFVPLAVKADEVEEILFCEQLKVIFLILNITSMNRISESLGVTHHCKDDKKRRVVIVLEEKSLRNPFDCSVIPRCLTSPQLEAFCTNVRLMGGVSMTDVKPSTAQSILVAFGLRLTRSHPNETTREVSTVNLSGNALSDCPVVRRSSNMPLALHPSGAGDSDNLVVLSDDESDCENDDNNGASSNVTHEPTSADEVTSINGKGSFVYHPPGSKDGILLTEADVDCLSPGVFLNDTIINFYLKYLYFEQFSPLQRHATHLFNSFFYSRLCSAHCDISLNPESADEDLRMSRHAAVANWTRRVDIFTKDYIIIPINENLHWFLGLVCYPWMVGMVSYTKLYADYSFDQCRLIPDFADTNNVEASFSDIGIEEVKALPTDERGEAFDRWRRRRLAWLRGRGINAMPCILLFDSISAQQRIGNLHIIRNYLQAEWDVRRKERDGDMLFNKDTVRGFSPRVPGQSNLVDCGIFLLHYVEMFFKRPLKSYTREFFQNEMSRWFESEMLGKKRSVISKLIEQISRRPSKSDQNPYKRPIPMQ</sequence>
<feature type="domain" description="Ubiquitin-like protease family profile" evidence="12">
    <location>
        <begin position="480"/>
        <end position="740"/>
    </location>
</feature>
<dbReference type="Proteomes" id="UP000274429">
    <property type="component" value="Unassembled WGS sequence"/>
</dbReference>
<evidence type="ECO:0000256" key="8">
    <source>
        <dbReference type="ARBA" id="ARBA00022801"/>
    </source>
</evidence>
<evidence type="ECO:0000259" key="12">
    <source>
        <dbReference type="PROSITE" id="PS50600"/>
    </source>
</evidence>
<evidence type="ECO:0000256" key="6">
    <source>
        <dbReference type="ARBA" id="ARBA00022692"/>
    </source>
</evidence>
<keyword evidence="7" id="KW-0833">Ubl conjugation pathway</keyword>
<dbReference type="GO" id="GO:0070139">
    <property type="term" value="F:SUMO-specific endopeptidase activity"/>
    <property type="evidence" value="ECO:0007669"/>
    <property type="project" value="TreeGrafter"/>
</dbReference>
<dbReference type="STRING" id="6205.A0A0R3WL90"/>
<comment type="subcellular location">
    <subcellularLocation>
        <location evidence="1">Mitochondrion outer membrane</location>
        <topology evidence="1">Multi-pass membrane protein</topology>
    </subcellularLocation>
</comment>
<evidence type="ECO:0000256" key="7">
    <source>
        <dbReference type="ARBA" id="ARBA00022786"/>
    </source>
</evidence>
<comment type="similarity">
    <text evidence="2">Belongs to the peptidase C48 family.</text>
</comment>
<dbReference type="OrthoDB" id="442460at2759"/>
<evidence type="ECO:0000256" key="11">
    <source>
        <dbReference type="SAM" id="MobiDB-lite"/>
    </source>
</evidence>
<accession>A0A0R3WL90</accession>
<evidence type="ECO:0000313" key="15">
    <source>
        <dbReference type="WBParaSite" id="TTAC_0000152801-mRNA-1"/>
    </source>
</evidence>
<dbReference type="SUPFAM" id="SSF54001">
    <property type="entry name" value="Cysteine proteinases"/>
    <property type="match status" value="1"/>
</dbReference>
<keyword evidence="5" id="KW-0645">Protease</keyword>
<comment type="similarity">
    <text evidence="3">Belongs to the FUN14 family.</text>
</comment>
<feature type="compositionally biased region" description="Polar residues" evidence="11">
    <location>
        <begin position="445"/>
        <end position="459"/>
    </location>
</feature>
<dbReference type="PANTHER" id="PTHR46896">
    <property type="entry name" value="SENTRIN-SPECIFIC PROTEASE"/>
    <property type="match status" value="1"/>
</dbReference>
<dbReference type="GO" id="GO:0005741">
    <property type="term" value="C:mitochondrial outer membrane"/>
    <property type="evidence" value="ECO:0007669"/>
    <property type="project" value="UniProtKB-SubCell"/>
</dbReference>
<dbReference type="AlphaFoldDB" id="A0A0R3WL90"/>
<evidence type="ECO:0000313" key="13">
    <source>
        <dbReference type="EMBL" id="VDM18133.1"/>
    </source>
</evidence>
<proteinExistence type="inferred from homology"/>
<feature type="region of interest" description="Disordered" evidence="11">
    <location>
        <begin position="415"/>
        <end position="459"/>
    </location>
</feature>
<dbReference type="Pfam" id="PF04930">
    <property type="entry name" value="FUN14"/>
    <property type="match status" value="1"/>
</dbReference>
<dbReference type="WBParaSite" id="TTAC_0000152801-mRNA-1">
    <property type="protein sequence ID" value="TTAC_0000152801-mRNA-1"/>
    <property type="gene ID" value="TTAC_0000152801"/>
</dbReference>
<feature type="compositionally biased region" description="Acidic residues" evidence="11">
    <location>
        <begin position="432"/>
        <end position="442"/>
    </location>
</feature>
<reference evidence="13 14" key="2">
    <citation type="submission" date="2018-11" db="EMBL/GenBank/DDBJ databases">
        <authorList>
            <consortium name="Pathogen Informatics"/>
        </authorList>
    </citation>
    <scope>NUCLEOTIDE SEQUENCE [LARGE SCALE GENOMIC DNA]</scope>
</reference>